<dbReference type="InterPro" id="IPR003593">
    <property type="entry name" value="AAA+_ATPase"/>
</dbReference>
<dbReference type="GO" id="GO:0022857">
    <property type="term" value="F:transmembrane transporter activity"/>
    <property type="evidence" value="ECO:0007669"/>
    <property type="project" value="TreeGrafter"/>
</dbReference>
<dbReference type="PANTHER" id="PTHR24220">
    <property type="entry name" value="IMPORT ATP-BINDING PROTEIN"/>
    <property type="match status" value="1"/>
</dbReference>
<protein>
    <submittedName>
        <fullName evidence="4">ATP-binding cassette domain-containing protein</fullName>
    </submittedName>
</protein>
<evidence type="ECO:0000256" key="1">
    <source>
        <dbReference type="ARBA" id="ARBA00022741"/>
    </source>
</evidence>
<dbReference type="Pfam" id="PF00005">
    <property type="entry name" value="ABC_tran"/>
    <property type="match status" value="1"/>
</dbReference>
<gene>
    <name evidence="4" type="ORF">J5U18_07035</name>
</gene>
<evidence type="ECO:0000259" key="3">
    <source>
        <dbReference type="PROSITE" id="PS50893"/>
    </source>
</evidence>
<name>A0A8T4HD63_9SPHI</name>
<dbReference type="Gene3D" id="3.40.50.300">
    <property type="entry name" value="P-loop containing nucleotide triphosphate hydrolases"/>
    <property type="match status" value="1"/>
</dbReference>
<dbReference type="GO" id="GO:0005886">
    <property type="term" value="C:plasma membrane"/>
    <property type="evidence" value="ECO:0007669"/>
    <property type="project" value="TreeGrafter"/>
</dbReference>
<dbReference type="EMBL" id="JAGKSB010000006">
    <property type="protein sequence ID" value="MBP3943317.1"/>
    <property type="molecule type" value="Genomic_DNA"/>
</dbReference>
<evidence type="ECO:0000313" key="4">
    <source>
        <dbReference type="EMBL" id="MBP3943317.1"/>
    </source>
</evidence>
<dbReference type="AlphaFoldDB" id="A0A8T4HD63"/>
<reference evidence="4" key="1">
    <citation type="submission" date="2021-03" db="EMBL/GenBank/DDBJ databases">
        <authorList>
            <person name="Lu T."/>
            <person name="Wang Q."/>
            <person name="Han X."/>
        </authorList>
    </citation>
    <scope>NUCLEOTIDE SEQUENCE</scope>
    <source>
        <strain evidence="4">WQ 2009</strain>
    </source>
</reference>
<dbReference type="InterPro" id="IPR003439">
    <property type="entry name" value="ABC_transporter-like_ATP-bd"/>
</dbReference>
<accession>A0A8T4HD63</accession>
<keyword evidence="2 4" id="KW-0067">ATP-binding</keyword>
<keyword evidence="1" id="KW-0547">Nucleotide-binding</keyword>
<dbReference type="InterPro" id="IPR015854">
    <property type="entry name" value="ABC_transpr_LolD-like"/>
</dbReference>
<feature type="domain" description="ABC transporter" evidence="3">
    <location>
        <begin position="6"/>
        <end position="215"/>
    </location>
</feature>
<dbReference type="Proteomes" id="UP000679691">
    <property type="component" value="Unassembled WGS sequence"/>
</dbReference>
<proteinExistence type="predicted"/>
<sequence length="217" mass="24230">MDNSILLISDLAFEYKLGPKIHFPNFEMKAGEHSLLLGDSGSGKSTLLNLIAGFSKPLQGEVRIQHQSIYQLQGSGRDKFRAQQIGFIFQEAHFLKNLTVMENIQLAQSLAGFETDKEAIERLLNYLQIGDKKKAFPHELSRGQLQRVAIARALINKPALLIADEPTASLDDNNTTLVLNLLLDTAQQYGSTLLIATHDKRVKDSFSNTIQLNNLQR</sequence>
<dbReference type="PANTHER" id="PTHR24220:SF659">
    <property type="entry name" value="TRANSPORTER, PUTATIVE-RELATED"/>
    <property type="match status" value="1"/>
</dbReference>
<dbReference type="RefSeq" id="WP_353546808.1">
    <property type="nucleotide sequence ID" value="NZ_JAGKSB010000006.1"/>
</dbReference>
<evidence type="ECO:0000256" key="2">
    <source>
        <dbReference type="ARBA" id="ARBA00022840"/>
    </source>
</evidence>
<keyword evidence="5" id="KW-1185">Reference proteome</keyword>
<organism evidence="4 5">
    <name type="scientific">Rhinopithecimicrobium faecis</name>
    <dbReference type="NCBI Taxonomy" id="2820698"/>
    <lineage>
        <taxon>Bacteria</taxon>
        <taxon>Pseudomonadati</taxon>
        <taxon>Bacteroidota</taxon>
        <taxon>Sphingobacteriia</taxon>
        <taxon>Sphingobacteriales</taxon>
        <taxon>Sphingobacteriaceae</taxon>
        <taxon>Rhinopithecimicrobium</taxon>
    </lineage>
</organism>
<dbReference type="SUPFAM" id="SSF52540">
    <property type="entry name" value="P-loop containing nucleoside triphosphate hydrolases"/>
    <property type="match status" value="1"/>
</dbReference>
<dbReference type="PROSITE" id="PS50893">
    <property type="entry name" value="ABC_TRANSPORTER_2"/>
    <property type="match status" value="1"/>
</dbReference>
<comment type="caution">
    <text evidence="4">The sequence shown here is derived from an EMBL/GenBank/DDBJ whole genome shotgun (WGS) entry which is preliminary data.</text>
</comment>
<dbReference type="SMART" id="SM00382">
    <property type="entry name" value="AAA"/>
    <property type="match status" value="1"/>
</dbReference>
<dbReference type="GO" id="GO:0016887">
    <property type="term" value="F:ATP hydrolysis activity"/>
    <property type="evidence" value="ECO:0007669"/>
    <property type="project" value="InterPro"/>
</dbReference>
<evidence type="ECO:0000313" key="5">
    <source>
        <dbReference type="Proteomes" id="UP000679691"/>
    </source>
</evidence>
<dbReference type="InterPro" id="IPR027417">
    <property type="entry name" value="P-loop_NTPase"/>
</dbReference>
<dbReference type="GO" id="GO:0005524">
    <property type="term" value="F:ATP binding"/>
    <property type="evidence" value="ECO:0007669"/>
    <property type="project" value="UniProtKB-KW"/>
</dbReference>